<reference evidence="1 2" key="1">
    <citation type="submission" date="2018-09" db="EMBL/GenBank/DDBJ databases">
        <title>The draft genome of Acinetobacter spp. strains.</title>
        <authorList>
            <person name="Qin J."/>
            <person name="Feng Y."/>
            <person name="Zong Z."/>
        </authorList>
    </citation>
    <scope>NUCLEOTIDE SEQUENCE [LARGE SCALE GENOMIC DNA]</scope>
    <source>
        <strain evidence="1 2">WCHAc060096</strain>
    </source>
</reference>
<proteinExistence type="predicted"/>
<keyword evidence="2" id="KW-1185">Reference proteome</keyword>
<dbReference type="Proteomes" id="UP000269001">
    <property type="component" value="Unassembled WGS sequence"/>
</dbReference>
<dbReference type="Gene3D" id="3.40.50.1820">
    <property type="entry name" value="alpha/beta hydrolase"/>
    <property type="match status" value="1"/>
</dbReference>
<accession>A0A3A8EQD4</accession>
<keyword evidence="1" id="KW-0378">Hydrolase</keyword>
<name>A0A3A8EQD4_9GAMM</name>
<gene>
    <name evidence="1" type="ORF">D7V21_12405</name>
</gene>
<dbReference type="GO" id="GO:0016787">
    <property type="term" value="F:hydrolase activity"/>
    <property type="evidence" value="ECO:0007669"/>
    <property type="project" value="UniProtKB-KW"/>
</dbReference>
<evidence type="ECO:0000313" key="1">
    <source>
        <dbReference type="EMBL" id="RKG32184.1"/>
    </source>
</evidence>
<organism evidence="1 2">
    <name type="scientific">Acinetobacter guerrae</name>
    <dbReference type="NCBI Taxonomy" id="1843371"/>
    <lineage>
        <taxon>Bacteria</taxon>
        <taxon>Pseudomonadati</taxon>
        <taxon>Pseudomonadota</taxon>
        <taxon>Gammaproteobacteria</taxon>
        <taxon>Moraxellales</taxon>
        <taxon>Moraxellaceae</taxon>
        <taxon>Acinetobacter</taxon>
    </lineage>
</organism>
<evidence type="ECO:0000313" key="2">
    <source>
        <dbReference type="Proteomes" id="UP000269001"/>
    </source>
</evidence>
<comment type="caution">
    <text evidence="1">The sequence shown here is derived from an EMBL/GenBank/DDBJ whole genome shotgun (WGS) entry which is preliminary data.</text>
</comment>
<dbReference type="RefSeq" id="WP_120370780.1">
    <property type="nucleotide sequence ID" value="NZ_RAXU01000016.1"/>
</dbReference>
<dbReference type="InterPro" id="IPR029058">
    <property type="entry name" value="AB_hydrolase_fold"/>
</dbReference>
<dbReference type="SUPFAM" id="SSF53474">
    <property type="entry name" value="alpha/beta-Hydrolases"/>
    <property type="match status" value="1"/>
</dbReference>
<sequence length="240" mass="26997">MKQSILLITGWGGGEKLLNPLKQALEQQGYDVELSNIFNALDQQVLEQQIDRAIKFDVIAGWSLGGELAMRLAYEVAEKTGQAKTLITMASNPSFVAHDNWSHAMSADDFALFKQSFEQDAITTLKRFGLLVTKGVETAKSDFNTMQMLLKAQPVSLLKQGLEILEQFNLVDILKNYTGRQIHLFADHDALVPYQIVEDMQKIHAKSIKIVKLENTAHSFPFIQVEKTCKEIVNFINLDV</sequence>
<protein>
    <submittedName>
        <fullName evidence="1">Hydrolase</fullName>
    </submittedName>
</protein>
<dbReference type="EMBL" id="RAXU01000016">
    <property type="protein sequence ID" value="RKG32184.1"/>
    <property type="molecule type" value="Genomic_DNA"/>
</dbReference>
<dbReference type="AlphaFoldDB" id="A0A3A8EQD4"/>